<protein>
    <submittedName>
        <fullName evidence="1">Uncharacterized protein</fullName>
    </submittedName>
</protein>
<dbReference type="VEuPathDB" id="FungiDB:RhiirA1_391278"/>
<organism evidence="1 2">
    <name type="scientific">Rhizophagus irregularis</name>
    <dbReference type="NCBI Taxonomy" id="588596"/>
    <lineage>
        <taxon>Eukaryota</taxon>
        <taxon>Fungi</taxon>
        <taxon>Fungi incertae sedis</taxon>
        <taxon>Mucoromycota</taxon>
        <taxon>Glomeromycotina</taxon>
        <taxon>Glomeromycetes</taxon>
        <taxon>Glomerales</taxon>
        <taxon>Glomeraceae</taxon>
        <taxon>Rhizophagus</taxon>
    </lineage>
</organism>
<name>A0A2N0NPF7_9GLOM</name>
<proteinExistence type="predicted"/>
<sequence length="102" mass="11916">MSFDKDSIFTEILQDIKFCPYSISIADKLTIMVFSLGTSKKESWLGDGEGYMASFIHIFRKKHCIFVQKFIKNKFIVEVWNNSIKISHYEGTQLFGFEHAYT</sequence>
<comment type="caution">
    <text evidence="1">The sequence shown here is derived from an EMBL/GenBank/DDBJ whole genome shotgun (WGS) entry which is preliminary data.</text>
</comment>
<gene>
    <name evidence="1" type="ORF">RhiirA5_434803</name>
</gene>
<reference evidence="1 2" key="1">
    <citation type="submission" date="2016-04" db="EMBL/GenBank/DDBJ databases">
        <title>Genome analyses suggest a sexual origin of heterokaryosis in a supposedly ancient asexual fungus.</title>
        <authorList>
            <person name="Ropars J."/>
            <person name="Sedzielewska K."/>
            <person name="Noel J."/>
            <person name="Charron P."/>
            <person name="Farinelli L."/>
            <person name="Marton T."/>
            <person name="Kruger M."/>
            <person name="Pelin A."/>
            <person name="Brachmann A."/>
            <person name="Corradi N."/>
        </authorList>
    </citation>
    <scope>NUCLEOTIDE SEQUENCE [LARGE SCALE GENOMIC DNA]</scope>
    <source>
        <strain evidence="1 2">A5</strain>
    </source>
</reference>
<reference evidence="1 2" key="2">
    <citation type="submission" date="2017-09" db="EMBL/GenBank/DDBJ databases">
        <title>Extensive intraspecific genome diversity in a model arbuscular mycorrhizal fungus.</title>
        <authorList>
            <person name="Chen E.C."/>
            <person name="Morin E."/>
            <person name="Beaudet D."/>
            <person name="Noel J."/>
            <person name="Ndikumana S."/>
            <person name="Charron P."/>
            <person name="St-Onge C."/>
            <person name="Giorgi J."/>
            <person name="Grigoriev I.V."/>
            <person name="Roux C."/>
            <person name="Martin F.M."/>
            <person name="Corradi N."/>
        </authorList>
    </citation>
    <scope>NUCLEOTIDE SEQUENCE [LARGE SCALE GENOMIC DNA]</scope>
    <source>
        <strain evidence="1 2">A5</strain>
    </source>
</reference>
<evidence type="ECO:0000313" key="2">
    <source>
        <dbReference type="Proteomes" id="UP000232722"/>
    </source>
</evidence>
<evidence type="ECO:0000313" key="1">
    <source>
        <dbReference type="EMBL" id="PKB96459.1"/>
    </source>
</evidence>
<dbReference type="AlphaFoldDB" id="A0A2N0NPF7"/>
<dbReference type="Proteomes" id="UP000232722">
    <property type="component" value="Unassembled WGS sequence"/>
</dbReference>
<accession>A0A2N0NPF7</accession>
<dbReference type="EMBL" id="LLXJ01003879">
    <property type="protein sequence ID" value="PKB96459.1"/>
    <property type="molecule type" value="Genomic_DNA"/>
</dbReference>